<evidence type="ECO:0000313" key="2">
    <source>
        <dbReference type="EMBL" id="MAA12881.1"/>
    </source>
</evidence>
<dbReference type="AlphaFoldDB" id="A0A224YEM8"/>
<protein>
    <submittedName>
        <fullName evidence="2">Uncharacterized protein</fullName>
    </submittedName>
</protein>
<sequence>MRGFFFSFLPAKVAMICRFRRRRRCSRETRCRRVYRNVALEGAWVTCVLFFHCGLIGSQLFLIWQCNLLLRSLVISCCHSLLPGYGRMSVVVTCSS</sequence>
<proteinExistence type="predicted"/>
<evidence type="ECO:0000256" key="1">
    <source>
        <dbReference type="SAM" id="Phobius"/>
    </source>
</evidence>
<feature type="transmembrane region" description="Helical" evidence="1">
    <location>
        <begin position="43"/>
        <end position="64"/>
    </location>
</feature>
<keyword evidence="1" id="KW-0812">Transmembrane</keyword>
<dbReference type="EMBL" id="GFPF01001735">
    <property type="protein sequence ID" value="MAA12881.1"/>
    <property type="molecule type" value="Transcribed_RNA"/>
</dbReference>
<reference evidence="2" key="1">
    <citation type="journal article" date="2017" name="Parasit. Vectors">
        <title>Sialotranscriptomics of Rhipicephalus zambeziensis reveals intricate expression profiles of secretory proteins and suggests tight temporal transcriptional regulation during blood-feeding.</title>
        <authorList>
            <person name="de Castro M.H."/>
            <person name="de Klerk D."/>
            <person name="Pienaar R."/>
            <person name="Rees D.J.G."/>
            <person name="Mans B.J."/>
        </authorList>
    </citation>
    <scope>NUCLEOTIDE SEQUENCE</scope>
    <source>
        <tissue evidence="2">Salivary glands</tissue>
    </source>
</reference>
<keyword evidence="1" id="KW-1133">Transmembrane helix</keyword>
<keyword evidence="1" id="KW-0472">Membrane</keyword>
<name>A0A224YEM8_9ACAR</name>
<accession>A0A224YEM8</accession>
<organism evidence="2">
    <name type="scientific">Rhipicephalus zambeziensis</name>
    <dbReference type="NCBI Taxonomy" id="60191"/>
    <lineage>
        <taxon>Eukaryota</taxon>
        <taxon>Metazoa</taxon>
        <taxon>Ecdysozoa</taxon>
        <taxon>Arthropoda</taxon>
        <taxon>Chelicerata</taxon>
        <taxon>Arachnida</taxon>
        <taxon>Acari</taxon>
        <taxon>Parasitiformes</taxon>
        <taxon>Ixodida</taxon>
        <taxon>Ixodoidea</taxon>
        <taxon>Ixodidae</taxon>
        <taxon>Rhipicephalinae</taxon>
        <taxon>Rhipicephalus</taxon>
        <taxon>Rhipicephalus</taxon>
    </lineage>
</organism>